<evidence type="ECO:0000256" key="1">
    <source>
        <dbReference type="SAM" id="MobiDB-lite"/>
    </source>
</evidence>
<dbReference type="EMBL" id="CH408029">
    <property type="protein sequence ID" value="EAQ91942.1"/>
    <property type="molecule type" value="Genomic_DNA"/>
</dbReference>
<sequence>MDASNNVFRGTSAVADFFDPDKNPPLPLVEIPDRLNPYRQDGVRIYAKMLTHLPAQNVKSLPVGTGGCITGTASYLKSQKPSCRILGVFNVFGDPTPGPRHFQGFNTCGFPWTQNVDTFVEVPSTDSFRMSMKLTREGLIAGPSSGQALKGLLDHIGQLKEAGTIAELADPTTGEVSCVFTYSYRCDQARHDERWILEPAQAAAMLRLNDPPELLPPHKDETTISSASLDSSIQATHLPATPTTLTNRPPTLWSTLQILPRRASSTPTTPQTTPNHHNHQQPTTPP</sequence>
<evidence type="ECO:0000313" key="3">
    <source>
        <dbReference type="EMBL" id="EAQ91942.1"/>
    </source>
</evidence>
<feature type="compositionally biased region" description="Low complexity" evidence="1">
    <location>
        <begin position="266"/>
        <end position="275"/>
    </location>
</feature>
<dbReference type="Pfam" id="PF00291">
    <property type="entry name" value="PALP"/>
    <property type="match status" value="1"/>
</dbReference>
<dbReference type="AlphaFoldDB" id="Q2HHX7"/>
<dbReference type="Proteomes" id="UP000001056">
    <property type="component" value="Unassembled WGS sequence"/>
</dbReference>
<feature type="domain" description="Tryptophan synthase beta chain-like PALP" evidence="2">
    <location>
        <begin position="61"/>
        <end position="165"/>
    </location>
</feature>
<organism evidence="3 4">
    <name type="scientific">Chaetomium globosum (strain ATCC 6205 / CBS 148.51 / DSM 1962 / NBRC 6347 / NRRL 1970)</name>
    <name type="common">Soil fungus</name>
    <dbReference type="NCBI Taxonomy" id="306901"/>
    <lineage>
        <taxon>Eukaryota</taxon>
        <taxon>Fungi</taxon>
        <taxon>Dikarya</taxon>
        <taxon>Ascomycota</taxon>
        <taxon>Pezizomycotina</taxon>
        <taxon>Sordariomycetes</taxon>
        <taxon>Sordariomycetidae</taxon>
        <taxon>Sordariales</taxon>
        <taxon>Chaetomiaceae</taxon>
        <taxon>Chaetomium</taxon>
    </lineage>
</organism>
<dbReference type="InterPro" id="IPR001926">
    <property type="entry name" value="TrpB-like_PALP"/>
</dbReference>
<accession>Q2HHX7</accession>
<dbReference type="InParanoid" id="Q2HHX7"/>
<feature type="region of interest" description="Disordered" evidence="1">
    <location>
        <begin position="257"/>
        <end position="286"/>
    </location>
</feature>
<gene>
    <name evidence="3" type="ORF">CHGG_00177</name>
</gene>
<dbReference type="RefSeq" id="XP_001219398.1">
    <property type="nucleotide sequence ID" value="XM_001219397.1"/>
</dbReference>
<proteinExistence type="predicted"/>
<dbReference type="Gene3D" id="3.40.50.1100">
    <property type="match status" value="1"/>
</dbReference>
<dbReference type="InterPro" id="IPR036052">
    <property type="entry name" value="TrpB-like_PALP_sf"/>
</dbReference>
<dbReference type="GeneID" id="4387613"/>
<evidence type="ECO:0000259" key="2">
    <source>
        <dbReference type="Pfam" id="PF00291"/>
    </source>
</evidence>
<keyword evidence="4" id="KW-1185">Reference proteome</keyword>
<dbReference type="OrthoDB" id="10259545at2759"/>
<protein>
    <recommendedName>
        <fullName evidence="2">Tryptophan synthase beta chain-like PALP domain-containing protein</fullName>
    </recommendedName>
</protein>
<dbReference type="HOGENOM" id="CLU_973185_0_0_1"/>
<dbReference type="eggNOG" id="KOG1481">
    <property type="taxonomic scope" value="Eukaryota"/>
</dbReference>
<dbReference type="VEuPathDB" id="FungiDB:CHGG_00177"/>
<dbReference type="STRING" id="306901.Q2HHX7"/>
<evidence type="ECO:0000313" key="4">
    <source>
        <dbReference type="Proteomes" id="UP000001056"/>
    </source>
</evidence>
<dbReference type="SUPFAM" id="SSF53686">
    <property type="entry name" value="Tryptophan synthase beta subunit-like PLP-dependent enzymes"/>
    <property type="match status" value="1"/>
</dbReference>
<reference evidence="4" key="1">
    <citation type="journal article" date="2015" name="Genome Announc.">
        <title>Draft genome sequence of the cellulolytic fungus Chaetomium globosum.</title>
        <authorList>
            <person name="Cuomo C.A."/>
            <person name="Untereiner W.A."/>
            <person name="Ma L.-J."/>
            <person name="Grabherr M."/>
            <person name="Birren B.W."/>
        </authorList>
    </citation>
    <scope>NUCLEOTIDE SEQUENCE [LARGE SCALE GENOMIC DNA]</scope>
    <source>
        <strain evidence="4">ATCC 6205 / CBS 148.51 / DSM 1962 / NBRC 6347 / NRRL 1970</strain>
    </source>
</reference>
<name>Q2HHX7_CHAGB</name>